<evidence type="ECO:0000313" key="2">
    <source>
        <dbReference type="EMBL" id="MDN3713470.1"/>
    </source>
</evidence>
<dbReference type="Proteomes" id="UP001243846">
    <property type="component" value="Unassembled WGS sequence"/>
</dbReference>
<dbReference type="EMBL" id="JAUFRC010000001">
    <property type="protein sequence ID" value="MDN3713470.1"/>
    <property type="molecule type" value="Genomic_DNA"/>
</dbReference>
<reference evidence="3" key="1">
    <citation type="journal article" date="2019" name="Int. J. Syst. Evol. Microbiol.">
        <title>The Global Catalogue of Microorganisms (GCM) 10K type strain sequencing project: providing services to taxonomists for standard genome sequencing and annotation.</title>
        <authorList>
            <consortium name="The Broad Institute Genomics Platform"/>
            <consortium name="The Broad Institute Genome Sequencing Center for Infectious Disease"/>
            <person name="Wu L."/>
            <person name="Ma J."/>
        </authorList>
    </citation>
    <scope>NUCLEOTIDE SEQUENCE [LARGE SCALE GENOMIC DNA]</scope>
    <source>
        <strain evidence="3">CECT 8482</strain>
    </source>
</reference>
<keyword evidence="3" id="KW-1185">Reference proteome</keyword>
<proteinExistence type="predicted"/>
<name>A0ABT8DDK1_9RHOB</name>
<sequence length="138" mass="14600">MRHWRATLALSVLLLATLPATARDLAEGMALCQAIAQDQVRLACFDSLAAPDAIARFSGKGGSITPRFEIAAPSRLNFTSKDVVMVIYLLDEAGSVVQNLHRAGAGDGTFLIERAGTYSVQVNATGAWEIEILPEAGG</sequence>
<protein>
    <submittedName>
        <fullName evidence="2">Uncharacterized protein</fullName>
    </submittedName>
</protein>
<keyword evidence="1" id="KW-0732">Signal</keyword>
<feature type="chain" id="PRO_5047177955" evidence="1">
    <location>
        <begin position="23"/>
        <end position="138"/>
    </location>
</feature>
<accession>A0ABT8DDK1</accession>
<feature type="signal peptide" evidence="1">
    <location>
        <begin position="1"/>
        <end position="22"/>
    </location>
</feature>
<comment type="caution">
    <text evidence="2">The sequence shown here is derived from an EMBL/GenBank/DDBJ whole genome shotgun (WGS) entry which is preliminary data.</text>
</comment>
<evidence type="ECO:0000313" key="3">
    <source>
        <dbReference type="Proteomes" id="UP001243846"/>
    </source>
</evidence>
<evidence type="ECO:0000256" key="1">
    <source>
        <dbReference type="SAM" id="SignalP"/>
    </source>
</evidence>
<organism evidence="2 3">
    <name type="scientific">Paracoccus cavernae</name>
    <dbReference type="NCBI Taxonomy" id="1571207"/>
    <lineage>
        <taxon>Bacteria</taxon>
        <taxon>Pseudomonadati</taxon>
        <taxon>Pseudomonadota</taxon>
        <taxon>Alphaproteobacteria</taxon>
        <taxon>Rhodobacterales</taxon>
        <taxon>Paracoccaceae</taxon>
        <taxon>Paracoccus</taxon>
    </lineage>
</organism>
<gene>
    <name evidence="2" type="ORF">QWZ10_20100</name>
</gene>